<dbReference type="Pfam" id="PF13193">
    <property type="entry name" value="AMP-binding_C"/>
    <property type="match status" value="1"/>
</dbReference>
<accession>A0A5P2XKI2</accession>
<feature type="domain" description="Carrier" evidence="2">
    <location>
        <begin position="506"/>
        <end position="581"/>
    </location>
</feature>
<dbReference type="InterPro" id="IPR042099">
    <property type="entry name" value="ANL_N_sf"/>
</dbReference>
<dbReference type="PROSITE" id="PS50075">
    <property type="entry name" value="CARRIER"/>
    <property type="match status" value="1"/>
</dbReference>
<dbReference type="InterPro" id="IPR036736">
    <property type="entry name" value="ACP-like_sf"/>
</dbReference>
<dbReference type="Pfam" id="PF00550">
    <property type="entry name" value="PP-binding"/>
    <property type="match status" value="1"/>
</dbReference>
<reference evidence="4 5" key="1">
    <citation type="submission" date="2017-09" db="EMBL/GenBank/DDBJ databases">
        <authorList>
            <person name="Lee N."/>
            <person name="Cho B.-K."/>
        </authorList>
    </citation>
    <scope>NUCLEOTIDE SEQUENCE [LARGE SCALE GENOMIC DNA]</scope>
    <source>
        <strain evidence="4 5">ATCC 27465</strain>
    </source>
</reference>
<organism evidence="4 5">
    <name type="scientific">Streptomyces spectabilis</name>
    <dbReference type="NCBI Taxonomy" id="68270"/>
    <lineage>
        <taxon>Bacteria</taxon>
        <taxon>Bacillati</taxon>
        <taxon>Actinomycetota</taxon>
        <taxon>Actinomycetes</taxon>
        <taxon>Kitasatosporales</taxon>
        <taxon>Streptomycetaceae</taxon>
        <taxon>Streptomyces</taxon>
    </lineage>
</organism>
<gene>
    <name evidence="4" type="ORF">CP982_36835</name>
    <name evidence="3" type="ORF">FHS40_004692</name>
</gene>
<reference evidence="3 6" key="2">
    <citation type="submission" date="2020-08" db="EMBL/GenBank/DDBJ databases">
        <title>Genomic Encyclopedia of Type Strains, Phase III (KMG-III): the genomes of soil and plant-associated and newly described type strains.</title>
        <authorList>
            <person name="Whitman W."/>
        </authorList>
    </citation>
    <scope>NUCLEOTIDE SEQUENCE [LARGE SCALE GENOMIC DNA]</scope>
    <source>
        <strain evidence="3 6">CECT 3146</strain>
    </source>
</reference>
<dbReference type="PANTHER" id="PTHR45527:SF1">
    <property type="entry name" value="FATTY ACID SYNTHASE"/>
    <property type="match status" value="1"/>
</dbReference>
<dbReference type="KEGG" id="sspb:CP982_36835"/>
<dbReference type="InterPro" id="IPR020845">
    <property type="entry name" value="AMP-binding_CS"/>
</dbReference>
<evidence type="ECO:0000313" key="4">
    <source>
        <dbReference type="EMBL" id="QEV63585.1"/>
    </source>
</evidence>
<dbReference type="NCBIfam" id="TIGR01733">
    <property type="entry name" value="AA-adenyl-dom"/>
    <property type="match status" value="1"/>
</dbReference>
<dbReference type="InterPro" id="IPR009081">
    <property type="entry name" value="PP-bd_ACP"/>
</dbReference>
<evidence type="ECO:0000313" key="6">
    <source>
        <dbReference type="Proteomes" id="UP000549009"/>
    </source>
</evidence>
<feature type="compositionally biased region" description="Basic residues" evidence="1">
    <location>
        <begin position="592"/>
        <end position="602"/>
    </location>
</feature>
<dbReference type="SUPFAM" id="SSF47336">
    <property type="entry name" value="ACP-like"/>
    <property type="match status" value="1"/>
</dbReference>
<dbReference type="GO" id="GO:0044550">
    <property type="term" value="P:secondary metabolite biosynthetic process"/>
    <property type="evidence" value="ECO:0007669"/>
    <property type="project" value="TreeGrafter"/>
</dbReference>
<dbReference type="InterPro" id="IPR000873">
    <property type="entry name" value="AMP-dep_synth/lig_dom"/>
</dbReference>
<dbReference type="CDD" id="cd05930">
    <property type="entry name" value="A_NRPS"/>
    <property type="match status" value="1"/>
</dbReference>
<dbReference type="Gene3D" id="3.30.300.30">
    <property type="match status" value="1"/>
</dbReference>
<dbReference type="Proteomes" id="UP000549009">
    <property type="component" value="Unassembled WGS sequence"/>
</dbReference>
<dbReference type="Gene3D" id="3.40.50.12780">
    <property type="entry name" value="N-terminal domain of ligase-like"/>
    <property type="match status" value="1"/>
</dbReference>
<dbReference type="Pfam" id="PF00501">
    <property type="entry name" value="AMP-binding"/>
    <property type="match status" value="1"/>
</dbReference>
<dbReference type="AlphaFoldDB" id="A0A5P2XKI2"/>
<dbReference type="GO" id="GO:0031177">
    <property type="term" value="F:phosphopantetheine binding"/>
    <property type="evidence" value="ECO:0007669"/>
    <property type="project" value="TreeGrafter"/>
</dbReference>
<dbReference type="PROSITE" id="PS00455">
    <property type="entry name" value="AMP_BINDING"/>
    <property type="match status" value="1"/>
</dbReference>
<dbReference type="InterPro" id="IPR029058">
    <property type="entry name" value="AB_hydrolase_fold"/>
</dbReference>
<dbReference type="GO" id="GO:0043041">
    <property type="term" value="P:amino acid activation for nonribosomal peptide biosynthetic process"/>
    <property type="evidence" value="ECO:0007669"/>
    <property type="project" value="TreeGrafter"/>
</dbReference>
<dbReference type="Gene3D" id="3.40.50.1820">
    <property type="entry name" value="alpha/beta hydrolase"/>
    <property type="match status" value="1"/>
</dbReference>
<evidence type="ECO:0000256" key="1">
    <source>
        <dbReference type="SAM" id="MobiDB-lite"/>
    </source>
</evidence>
<evidence type="ECO:0000313" key="3">
    <source>
        <dbReference type="EMBL" id="MBB5105597.1"/>
    </source>
</evidence>
<dbReference type="SUPFAM" id="SSF56801">
    <property type="entry name" value="Acetyl-CoA synthetase-like"/>
    <property type="match status" value="1"/>
</dbReference>
<dbReference type="Proteomes" id="UP000326505">
    <property type="component" value="Chromosome"/>
</dbReference>
<evidence type="ECO:0000259" key="2">
    <source>
        <dbReference type="PROSITE" id="PS50075"/>
    </source>
</evidence>
<evidence type="ECO:0000313" key="5">
    <source>
        <dbReference type="Proteomes" id="UP000326505"/>
    </source>
</evidence>
<name>A0A5P2XKI2_STRST</name>
<keyword evidence="6" id="KW-1185">Reference proteome</keyword>
<dbReference type="EMBL" id="CP023690">
    <property type="protein sequence ID" value="QEV63585.1"/>
    <property type="molecule type" value="Genomic_DNA"/>
</dbReference>
<dbReference type="PANTHER" id="PTHR45527">
    <property type="entry name" value="NONRIBOSOMAL PEPTIDE SYNTHETASE"/>
    <property type="match status" value="1"/>
</dbReference>
<dbReference type="RefSeq" id="WP_150514440.1">
    <property type="nucleotide sequence ID" value="NZ_BMSQ01000006.1"/>
</dbReference>
<dbReference type="InterPro" id="IPR010071">
    <property type="entry name" value="AA_adenyl_dom"/>
</dbReference>
<dbReference type="InterPro" id="IPR025110">
    <property type="entry name" value="AMP-bd_C"/>
</dbReference>
<feature type="region of interest" description="Disordered" evidence="1">
    <location>
        <begin position="581"/>
        <end position="602"/>
    </location>
</feature>
<sequence length="602" mass="63546">MPSTLLEAISSRTARQPHATALDLNGRTLTYAELGRRSGALAEELMAAGAGSGDVVGVLTHADLDLVPALLGVLRAGAAYLPLDPRNSPAQIARLMAAAGSRFVVGADSLRHRLNMAPDVTVVPPPQSTDRRDVVNPPVRPTDPAYVVFTSGTTGEPKGVVVPHRALAHHAAETARSFGLTSDDRVLQFATIGFDVAAEEIFPTLVAGGCVVLCPDPPAPRELTRVLADGRITVANLPSGYWQQWNVGRGGGPLPERLRLVVIGSEGVDASAAVAWCGSTDVALVNAYGLTETTITSLVHRVDADADTDVVAVGRPIAGVSAYVLDPDLRPVSESREGELYIGGAGVASGYLGRPAETAGRFLPDPFSAVTGALMHRTGDRARRRPDGAVEVLGRMDDQVKVNGHRVEPAQVEAALTAHPLVALAAVAVRQDPVGGRRLVGYVVLHDGGTHVPTDLRAHLSERLTAHLLPAALMAVPELPVTRNGKLDRDALPDPGRHVRREPLTDPRSAVESRLLDIWREVLGTDDIGVRDSFFDVGGTSGSLAAVLSRINAFRSDPVGLLTLFEHPTIAQLATHLTEPVPAPAAPERRARPVVRRRRAAG</sequence>
<dbReference type="GO" id="GO:0005737">
    <property type="term" value="C:cytoplasm"/>
    <property type="evidence" value="ECO:0007669"/>
    <property type="project" value="TreeGrafter"/>
</dbReference>
<feature type="region of interest" description="Disordered" evidence="1">
    <location>
        <begin position="485"/>
        <end position="505"/>
    </location>
</feature>
<protein>
    <submittedName>
        <fullName evidence="4">Amino acid adenylation domain-containing protein</fullName>
    </submittedName>
</protein>
<dbReference type="EMBL" id="JACHJD010000007">
    <property type="protein sequence ID" value="MBB5105597.1"/>
    <property type="molecule type" value="Genomic_DNA"/>
</dbReference>
<dbReference type="InterPro" id="IPR045851">
    <property type="entry name" value="AMP-bd_C_sf"/>
</dbReference>
<dbReference type="OrthoDB" id="2472181at2"/>
<proteinExistence type="predicted"/>